<name>A0ABN3S876_9ACTN</name>
<accession>A0ABN3S876</accession>
<comment type="caution">
    <text evidence="1">The sequence shown here is derived from an EMBL/GenBank/DDBJ whole genome shotgun (WGS) entry which is preliminary data.</text>
</comment>
<sequence>MRLPLPLRAGPFHATGGEAVSGWVPGGALASNVEITAATVLRGDIIQVGGRACRVSDLFQLPQGAKQLLFDSGELLTINGRTRLVAVRMTRRR</sequence>
<dbReference type="Proteomes" id="UP001499989">
    <property type="component" value="Unassembled WGS sequence"/>
</dbReference>
<gene>
    <name evidence="1" type="ORF">GCM10010310_09270</name>
</gene>
<evidence type="ECO:0000313" key="2">
    <source>
        <dbReference type="Proteomes" id="UP001499989"/>
    </source>
</evidence>
<evidence type="ECO:0000313" key="1">
    <source>
        <dbReference type="EMBL" id="GAA2670571.1"/>
    </source>
</evidence>
<proteinExistence type="predicted"/>
<dbReference type="EMBL" id="BAAASK010000002">
    <property type="protein sequence ID" value="GAA2670571.1"/>
    <property type="molecule type" value="Genomic_DNA"/>
</dbReference>
<organism evidence="1 2">
    <name type="scientific">Streptomyces violaceolatus</name>
    <dbReference type="NCBI Taxonomy" id="67378"/>
    <lineage>
        <taxon>Bacteria</taxon>
        <taxon>Bacillati</taxon>
        <taxon>Actinomycetota</taxon>
        <taxon>Actinomycetes</taxon>
        <taxon>Kitasatosporales</taxon>
        <taxon>Streptomycetaceae</taxon>
        <taxon>Streptomyces</taxon>
        <taxon>Streptomyces violaceoruber group</taxon>
    </lineage>
</organism>
<protein>
    <submittedName>
        <fullName evidence="1">Uncharacterized protein</fullName>
    </submittedName>
</protein>
<reference evidence="1 2" key="1">
    <citation type="journal article" date="2019" name="Int. J. Syst. Evol. Microbiol.">
        <title>The Global Catalogue of Microorganisms (GCM) 10K type strain sequencing project: providing services to taxonomists for standard genome sequencing and annotation.</title>
        <authorList>
            <consortium name="The Broad Institute Genomics Platform"/>
            <consortium name="The Broad Institute Genome Sequencing Center for Infectious Disease"/>
            <person name="Wu L."/>
            <person name="Ma J."/>
        </authorList>
    </citation>
    <scope>NUCLEOTIDE SEQUENCE [LARGE SCALE GENOMIC DNA]</scope>
    <source>
        <strain evidence="1 2">JCM 4531</strain>
    </source>
</reference>
<keyword evidence="2" id="KW-1185">Reference proteome</keyword>